<evidence type="ECO:0000256" key="2">
    <source>
        <dbReference type="ARBA" id="ARBA00022692"/>
    </source>
</evidence>
<dbReference type="GO" id="GO:0016020">
    <property type="term" value="C:membrane"/>
    <property type="evidence" value="ECO:0007669"/>
    <property type="project" value="UniProtKB-SubCell"/>
</dbReference>
<feature type="transmembrane region" description="Helical" evidence="5">
    <location>
        <begin position="37"/>
        <end position="57"/>
    </location>
</feature>
<dbReference type="AlphaFoldDB" id="A0A1H3RX64"/>
<feature type="transmembrane region" description="Helical" evidence="5">
    <location>
        <begin position="69"/>
        <end position="90"/>
    </location>
</feature>
<dbReference type="Proteomes" id="UP000198914">
    <property type="component" value="Unassembled WGS sequence"/>
</dbReference>
<dbReference type="RefSeq" id="WP_092646088.1">
    <property type="nucleotide sequence ID" value="NZ_FNPX01000010.1"/>
</dbReference>
<sequence>MSTRDIPNRAWVALALLALIWGGSFLAIRTALDEISFVTSVAYRVGIAALVLWGWVAMRRLAVPRDPRIWGALLVMGILNNALPFSLMAWGQLHIETGLTSILNAGTAVFGVLVAALLLADERLTRRRAVGVGLGFFGVATAIGLENLTALDLRSAAQLAVVAGTVFYALAGVWGRVKLQGLDPEVSAAGMLTGSSLLMIPAALLVDGPVLPHDPATWLAIGYYAVAATAIAYLLYFRVLAMAGSGNTMLSTLLVAPVAILLGAWVRDEVLSPNVYLGFALLACGLGIMDGRILRVFRRSVTPGP</sequence>
<feature type="transmembrane region" description="Helical" evidence="5">
    <location>
        <begin position="248"/>
        <end position="265"/>
    </location>
</feature>
<feature type="domain" description="EamA" evidence="6">
    <location>
        <begin position="13"/>
        <end position="141"/>
    </location>
</feature>
<feature type="domain" description="EamA" evidence="6">
    <location>
        <begin position="158"/>
        <end position="287"/>
    </location>
</feature>
<evidence type="ECO:0000256" key="5">
    <source>
        <dbReference type="SAM" id="Phobius"/>
    </source>
</evidence>
<proteinExistence type="predicted"/>
<feature type="transmembrane region" description="Helical" evidence="5">
    <location>
        <begin position="271"/>
        <end position="289"/>
    </location>
</feature>
<keyword evidence="8" id="KW-1185">Reference proteome</keyword>
<dbReference type="PANTHER" id="PTHR32322:SF9">
    <property type="entry name" value="AMINO-ACID METABOLITE EFFLUX PUMP-RELATED"/>
    <property type="match status" value="1"/>
</dbReference>
<accession>A0A1H3RX64</accession>
<evidence type="ECO:0000313" key="8">
    <source>
        <dbReference type="Proteomes" id="UP000198914"/>
    </source>
</evidence>
<evidence type="ECO:0000259" key="6">
    <source>
        <dbReference type="Pfam" id="PF00892"/>
    </source>
</evidence>
<organism evidence="7 8">
    <name type="scientific">Jannaschia faecimaris</name>
    <dbReference type="NCBI Taxonomy" id="1244108"/>
    <lineage>
        <taxon>Bacteria</taxon>
        <taxon>Pseudomonadati</taxon>
        <taxon>Pseudomonadota</taxon>
        <taxon>Alphaproteobacteria</taxon>
        <taxon>Rhodobacterales</taxon>
        <taxon>Roseobacteraceae</taxon>
        <taxon>Jannaschia</taxon>
    </lineage>
</organism>
<gene>
    <name evidence="7" type="ORF">SAMN05444004_1106</name>
</gene>
<evidence type="ECO:0000256" key="3">
    <source>
        <dbReference type="ARBA" id="ARBA00022989"/>
    </source>
</evidence>
<dbReference type="InterPro" id="IPR050638">
    <property type="entry name" value="AA-Vitamin_Transporters"/>
</dbReference>
<keyword evidence="2 5" id="KW-0812">Transmembrane</keyword>
<feature type="transmembrane region" description="Helical" evidence="5">
    <location>
        <begin position="132"/>
        <end position="150"/>
    </location>
</feature>
<comment type="subcellular location">
    <subcellularLocation>
        <location evidence="1">Membrane</location>
        <topology evidence="1">Multi-pass membrane protein</topology>
    </subcellularLocation>
</comment>
<keyword evidence="3 5" id="KW-1133">Transmembrane helix</keyword>
<dbReference type="PANTHER" id="PTHR32322">
    <property type="entry name" value="INNER MEMBRANE TRANSPORTER"/>
    <property type="match status" value="1"/>
</dbReference>
<dbReference type="STRING" id="1244108.SAMN05444004_1106"/>
<dbReference type="Pfam" id="PF00892">
    <property type="entry name" value="EamA"/>
    <property type="match status" value="2"/>
</dbReference>
<dbReference type="OrthoDB" id="9810556at2"/>
<reference evidence="8" key="1">
    <citation type="submission" date="2016-10" db="EMBL/GenBank/DDBJ databases">
        <authorList>
            <person name="Varghese N."/>
            <person name="Submissions S."/>
        </authorList>
    </citation>
    <scope>NUCLEOTIDE SEQUENCE [LARGE SCALE GENOMIC DNA]</scope>
    <source>
        <strain evidence="8">DSM 100420</strain>
    </source>
</reference>
<name>A0A1H3RX64_9RHOB</name>
<dbReference type="InterPro" id="IPR037185">
    <property type="entry name" value="EmrE-like"/>
</dbReference>
<protein>
    <submittedName>
        <fullName evidence="7">Permease of the drug/metabolite transporter (DMT) superfamily</fullName>
    </submittedName>
</protein>
<evidence type="ECO:0000256" key="4">
    <source>
        <dbReference type="ARBA" id="ARBA00023136"/>
    </source>
</evidence>
<feature type="transmembrane region" description="Helical" evidence="5">
    <location>
        <begin position="218"/>
        <end position="236"/>
    </location>
</feature>
<feature type="transmembrane region" description="Helical" evidence="5">
    <location>
        <begin position="156"/>
        <end position="174"/>
    </location>
</feature>
<dbReference type="InterPro" id="IPR000620">
    <property type="entry name" value="EamA_dom"/>
</dbReference>
<keyword evidence="4 5" id="KW-0472">Membrane</keyword>
<evidence type="ECO:0000313" key="7">
    <source>
        <dbReference type="EMBL" id="SDZ30217.1"/>
    </source>
</evidence>
<dbReference type="EMBL" id="FNPX01000010">
    <property type="protein sequence ID" value="SDZ30217.1"/>
    <property type="molecule type" value="Genomic_DNA"/>
</dbReference>
<feature type="transmembrane region" description="Helical" evidence="5">
    <location>
        <begin position="186"/>
        <end position="206"/>
    </location>
</feature>
<dbReference type="SUPFAM" id="SSF103481">
    <property type="entry name" value="Multidrug resistance efflux transporter EmrE"/>
    <property type="match status" value="2"/>
</dbReference>
<feature type="transmembrane region" description="Helical" evidence="5">
    <location>
        <begin position="102"/>
        <end position="120"/>
    </location>
</feature>
<evidence type="ECO:0000256" key="1">
    <source>
        <dbReference type="ARBA" id="ARBA00004141"/>
    </source>
</evidence>